<feature type="region of interest" description="Disordered" evidence="1">
    <location>
        <begin position="233"/>
        <end position="257"/>
    </location>
</feature>
<gene>
    <name evidence="2" type="ORF">C5F51_14350</name>
</gene>
<evidence type="ECO:0000256" key="1">
    <source>
        <dbReference type="SAM" id="MobiDB-lite"/>
    </source>
</evidence>
<evidence type="ECO:0000313" key="3">
    <source>
        <dbReference type="Proteomes" id="UP000238356"/>
    </source>
</evidence>
<proteinExistence type="predicted"/>
<dbReference type="EMBL" id="PSZD01000008">
    <property type="protein sequence ID" value="PPJ28020.1"/>
    <property type="molecule type" value="Genomic_DNA"/>
</dbReference>
<accession>A0A2S6A680</accession>
<feature type="region of interest" description="Disordered" evidence="1">
    <location>
        <begin position="291"/>
        <end position="320"/>
    </location>
</feature>
<dbReference type="RefSeq" id="WP_104363292.1">
    <property type="nucleotide sequence ID" value="NZ_JBITKZ010000008.1"/>
</dbReference>
<reference evidence="2 3" key="1">
    <citation type="submission" date="2018-02" db="EMBL/GenBank/DDBJ databases">
        <title>8 Nocardia nova and 1 Nocardia cyriacigeorgica strain used for evolution to TMP-SMX.</title>
        <authorList>
            <person name="Mehta H."/>
            <person name="Weng J."/>
            <person name="Shamoo Y."/>
        </authorList>
    </citation>
    <scope>NUCLEOTIDE SEQUENCE [LARGE SCALE GENOMIC DNA]</scope>
    <source>
        <strain evidence="2 3">BAA2227</strain>
    </source>
</reference>
<dbReference type="Proteomes" id="UP000238356">
    <property type="component" value="Unassembled WGS sequence"/>
</dbReference>
<evidence type="ECO:0000313" key="2">
    <source>
        <dbReference type="EMBL" id="PPJ28020.1"/>
    </source>
</evidence>
<protein>
    <submittedName>
        <fullName evidence="2">Uncharacterized protein</fullName>
    </submittedName>
</protein>
<organism evidence="2 3">
    <name type="scientific">Nocardia nova</name>
    <dbReference type="NCBI Taxonomy" id="37330"/>
    <lineage>
        <taxon>Bacteria</taxon>
        <taxon>Bacillati</taxon>
        <taxon>Actinomycetota</taxon>
        <taxon>Actinomycetes</taxon>
        <taxon>Mycobacteriales</taxon>
        <taxon>Nocardiaceae</taxon>
        <taxon>Nocardia</taxon>
    </lineage>
</organism>
<dbReference type="AlphaFoldDB" id="A0A2S6A680"/>
<feature type="compositionally biased region" description="Pro residues" evidence="1">
    <location>
        <begin position="304"/>
        <end position="320"/>
    </location>
</feature>
<name>A0A2S6A680_9NOCA</name>
<comment type="caution">
    <text evidence="2">The sequence shown here is derived from an EMBL/GenBank/DDBJ whole genome shotgun (WGS) entry which is preliminary data.</text>
</comment>
<sequence>MTKPDPAVSIEQWQAKLLARIDRLAREHAMVQARGFGGYAGADGTPEQEWRSHLDALEAERETTEQLAIELGIPPRWVDRARTNGAEAAELSAPTAAIAQAVAHPSPAAGIPEAAASVSKQLFTDMAVVDVWHVHRMALLSAARDARLSAGRLSLGADPVADMQFHRNMNLHHQRAAGLSDAAQLSAPEVDALWDSPQVRTARQQAAEQINRWDDLQLEFEWRRYTRPTTDPALPPYIPVDPDTGAPTTHAQARPPDPDELIARAAAALGIDPERTDRLPIRLATAIDIALPGTDARDWAPDPATAPPPTSLRPDLGPEP</sequence>
<keyword evidence="3" id="KW-1185">Reference proteome</keyword>